<feature type="region of interest" description="Disordered" evidence="1">
    <location>
        <begin position="1"/>
        <end position="29"/>
    </location>
</feature>
<accession>A0A392VW23</accession>
<sequence>MNPAISNRYAPSAALSAPSAGGRTRNKRA</sequence>
<dbReference type="AlphaFoldDB" id="A0A392VW23"/>
<organism evidence="2 3">
    <name type="scientific">Trifolium medium</name>
    <dbReference type="NCBI Taxonomy" id="97028"/>
    <lineage>
        <taxon>Eukaryota</taxon>
        <taxon>Viridiplantae</taxon>
        <taxon>Streptophyta</taxon>
        <taxon>Embryophyta</taxon>
        <taxon>Tracheophyta</taxon>
        <taxon>Spermatophyta</taxon>
        <taxon>Magnoliopsida</taxon>
        <taxon>eudicotyledons</taxon>
        <taxon>Gunneridae</taxon>
        <taxon>Pentapetalae</taxon>
        <taxon>rosids</taxon>
        <taxon>fabids</taxon>
        <taxon>Fabales</taxon>
        <taxon>Fabaceae</taxon>
        <taxon>Papilionoideae</taxon>
        <taxon>50 kb inversion clade</taxon>
        <taxon>NPAAA clade</taxon>
        <taxon>Hologalegina</taxon>
        <taxon>IRL clade</taxon>
        <taxon>Trifolieae</taxon>
        <taxon>Trifolium</taxon>
    </lineage>
</organism>
<feature type="compositionally biased region" description="Low complexity" evidence="1">
    <location>
        <begin position="10"/>
        <end position="20"/>
    </location>
</feature>
<evidence type="ECO:0000313" key="3">
    <source>
        <dbReference type="Proteomes" id="UP000265520"/>
    </source>
</evidence>
<dbReference type="Proteomes" id="UP000265520">
    <property type="component" value="Unassembled WGS sequence"/>
</dbReference>
<keyword evidence="3" id="KW-1185">Reference proteome</keyword>
<proteinExistence type="predicted"/>
<comment type="caution">
    <text evidence="2">The sequence shown here is derived from an EMBL/GenBank/DDBJ whole genome shotgun (WGS) entry which is preliminary data.</text>
</comment>
<dbReference type="EMBL" id="LXQA011278875">
    <property type="protein sequence ID" value="MCI91662.1"/>
    <property type="molecule type" value="Genomic_DNA"/>
</dbReference>
<evidence type="ECO:0000313" key="2">
    <source>
        <dbReference type="EMBL" id="MCI91662.1"/>
    </source>
</evidence>
<reference evidence="2 3" key="1">
    <citation type="journal article" date="2018" name="Front. Plant Sci.">
        <title>Red Clover (Trifolium pratense) and Zigzag Clover (T. medium) - A Picture of Genomic Similarities and Differences.</title>
        <authorList>
            <person name="Dluhosova J."/>
            <person name="Istvanek J."/>
            <person name="Nedelnik J."/>
            <person name="Repkova J."/>
        </authorList>
    </citation>
    <scope>NUCLEOTIDE SEQUENCE [LARGE SCALE GENOMIC DNA]</scope>
    <source>
        <strain evidence="3">cv. 10/8</strain>
        <tissue evidence="2">Leaf</tissue>
    </source>
</reference>
<protein>
    <submittedName>
        <fullName evidence="2">Uncharacterized protein</fullName>
    </submittedName>
</protein>
<name>A0A392VW23_9FABA</name>
<evidence type="ECO:0000256" key="1">
    <source>
        <dbReference type="SAM" id="MobiDB-lite"/>
    </source>
</evidence>